<keyword evidence="6" id="KW-0227">DNA damage</keyword>
<dbReference type="GO" id="GO:0005737">
    <property type="term" value="C:cytoplasm"/>
    <property type="evidence" value="ECO:0007669"/>
    <property type="project" value="UniProtKB-SubCell"/>
</dbReference>
<comment type="subcellular location">
    <subcellularLocation>
        <location evidence="6">Cytoplasm</location>
    </subcellularLocation>
</comment>
<dbReference type="InterPro" id="IPR027417">
    <property type="entry name" value="P-loop_NTPase"/>
</dbReference>
<dbReference type="SUPFAM" id="SSF52540">
    <property type="entry name" value="P-loop containing nucleoside triphosphate hydrolases"/>
    <property type="match status" value="1"/>
</dbReference>
<evidence type="ECO:0000256" key="3">
    <source>
        <dbReference type="ARBA" id="ARBA00022741"/>
    </source>
</evidence>
<dbReference type="GO" id="GO:0009432">
    <property type="term" value="P:SOS response"/>
    <property type="evidence" value="ECO:0007669"/>
    <property type="project" value="UniProtKB-UniRule"/>
</dbReference>
<dbReference type="GO" id="GO:0006260">
    <property type="term" value="P:DNA replication"/>
    <property type="evidence" value="ECO:0007669"/>
    <property type="project" value="UniProtKB-UniRule"/>
</dbReference>
<keyword evidence="9" id="KW-1185">Reference proteome</keyword>
<dbReference type="Pfam" id="PF02463">
    <property type="entry name" value="SMC_N"/>
    <property type="match status" value="1"/>
</dbReference>
<dbReference type="GO" id="GO:0003697">
    <property type="term" value="F:single-stranded DNA binding"/>
    <property type="evidence" value="ECO:0007669"/>
    <property type="project" value="UniProtKB-UniRule"/>
</dbReference>
<evidence type="ECO:0000259" key="7">
    <source>
        <dbReference type="Pfam" id="PF02463"/>
    </source>
</evidence>
<evidence type="ECO:0000256" key="2">
    <source>
        <dbReference type="ARBA" id="ARBA00022705"/>
    </source>
</evidence>
<sequence>MLVGLWTRDVRNLEEARIRFGSGLNLIVGANGSGKTSLLEACHVLAIGRSFRTHRLARVARTGVGAFSIAGELWDSIHGQSRAGVEWKGQRRSRLNGQWLEGHWEIARRMPLLSVHAGSFDLLTGAPEERRRLLDWGSFYLHTDFVQQWLLWRRAHEQRNAALRQQDAQAAERFEPVAAAAGTRLTEMRASVVEHLRRHLNASATSGMRQGLSGEIDLAFRQGWSENETLADAYARGRTSDLERRFGQSGPQKADLEIRLAGRPVREASRGEQKRVLNALVIAQGLVLVGINPGGGAPLLLLDDAVAEMDDAGLERLIDAIATLQWQCLVTTVDSEWGWRVAKRYPGTQMFHVKHGAVEPQPMAD</sequence>
<dbReference type="OrthoDB" id="9803889at2"/>
<dbReference type="GO" id="GO:0006302">
    <property type="term" value="P:double-strand break repair"/>
    <property type="evidence" value="ECO:0007669"/>
    <property type="project" value="TreeGrafter"/>
</dbReference>
<dbReference type="STRING" id="713585.THITH_00015"/>
<dbReference type="InterPro" id="IPR001238">
    <property type="entry name" value="DNA-binding_RecF"/>
</dbReference>
<evidence type="ECO:0000256" key="1">
    <source>
        <dbReference type="ARBA" id="ARBA00022490"/>
    </source>
</evidence>
<evidence type="ECO:0000313" key="9">
    <source>
        <dbReference type="Proteomes" id="UP000005289"/>
    </source>
</evidence>
<name>W0DSG7_9GAMM</name>
<dbReference type="PANTHER" id="PTHR32182">
    <property type="entry name" value="DNA REPLICATION AND REPAIR PROTEIN RECF"/>
    <property type="match status" value="1"/>
</dbReference>
<keyword evidence="3 6" id="KW-0547">Nucleotide-binding</keyword>
<evidence type="ECO:0000256" key="4">
    <source>
        <dbReference type="ARBA" id="ARBA00022840"/>
    </source>
</evidence>
<organism evidence="8 9">
    <name type="scientific">Thioalkalivibrio paradoxus ARh 1</name>
    <dbReference type="NCBI Taxonomy" id="713585"/>
    <lineage>
        <taxon>Bacteria</taxon>
        <taxon>Pseudomonadati</taxon>
        <taxon>Pseudomonadota</taxon>
        <taxon>Gammaproteobacteria</taxon>
        <taxon>Chromatiales</taxon>
        <taxon>Ectothiorhodospiraceae</taxon>
        <taxon>Thioalkalivibrio</taxon>
    </lineage>
</organism>
<keyword evidence="1 6" id="KW-0963">Cytoplasm</keyword>
<dbReference type="Gene3D" id="1.20.1050.90">
    <property type="entry name" value="RecF/RecN/SMC, N-terminal domain"/>
    <property type="match status" value="1"/>
</dbReference>
<keyword evidence="6" id="KW-0234">DNA repair</keyword>
<keyword evidence="5 6" id="KW-0238">DNA-binding</keyword>
<gene>
    <name evidence="6" type="primary">recF</name>
    <name evidence="8" type="ORF">THITH_00015</name>
</gene>
<reference evidence="8 9" key="1">
    <citation type="submission" date="2013-12" db="EMBL/GenBank/DDBJ databases">
        <authorList>
            <consortium name="DOE Joint Genome Institute"/>
            <person name="Muyzer G."/>
            <person name="Huntemann M."/>
            <person name="Han J."/>
            <person name="Chen A."/>
            <person name="Kyrpides N."/>
            <person name="Mavromatis K."/>
            <person name="Markowitz V."/>
            <person name="Palaniappan K."/>
            <person name="Ivanova N."/>
            <person name="Schaumberg A."/>
            <person name="Pati A."/>
            <person name="Liolios K."/>
            <person name="Nordberg H.P."/>
            <person name="Cantor M.N."/>
            <person name="Hua S.X."/>
            <person name="Woyke T."/>
        </authorList>
    </citation>
    <scope>NUCLEOTIDE SEQUENCE [LARGE SCALE GENOMIC DNA]</scope>
    <source>
        <strain evidence="8 9">ARh 1</strain>
    </source>
</reference>
<dbReference type="RefSeq" id="WP_006746588.1">
    <property type="nucleotide sequence ID" value="NZ_CP007029.1"/>
</dbReference>
<dbReference type="Proteomes" id="UP000005289">
    <property type="component" value="Chromosome"/>
</dbReference>
<evidence type="ECO:0000313" key="8">
    <source>
        <dbReference type="EMBL" id="AHE99795.1"/>
    </source>
</evidence>
<dbReference type="PANTHER" id="PTHR32182:SF0">
    <property type="entry name" value="DNA REPLICATION AND REPAIR PROTEIN RECF"/>
    <property type="match status" value="1"/>
</dbReference>
<dbReference type="HAMAP" id="MF_00365">
    <property type="entry name" value="RecF"/>
    <property type="match status" value="1"/>
</dbReference>
<dbReference type="EMBL" id="CP007029">
    <property type="protein sequence ID" value="AHE99795.1"/>
    <property type="molecule type" value="Genomic_DNA"/>
</dbReference>
<dbReference type="GO" id="GO:0000731">
    <property type="term" value="P:DNA synthesis involved in DNA repair"/>
    <property type="evidence" value="ECO:0007669"/>
    <property type="project" value="TreeGrafter"/>
</dbReference>
<keyword evidence="6" id="KW-0742">SOS response</keyword>
<proteinExistence type="inferred from homology"/>
<comment type="function">
    <text evidence="6">The RecF protein is involved in DNA metabolism; it is required for DNA replication and normal SOS inducibility. RecF binds preferentially to single-stranded, linear DNA. It also seems to bind ATP.</text>
</comment>
<dbReference type="InterPro" id="IPR003395">
    <property type="entry name" value="RecF/RecN/SMC_N"/>
</dbReference>
<dbReference type="HOGENOM" id="CLU_040267_0_0_6"/>
<dbReference type="KEGG" id="tti:THITH_00015"/>
<keyword evidence="4 6" id="KW-0067">ATP-binding</keyword>
<dbReference type="NCBIfam" id="TIGR00611">
    <property type="entry name" value="recf"/>
    <property type="match status" value="1"/>
</dbReference>
<evidence type="ECO:0000256" key="5">
    <source>
        <dbReference type="ARBA" id="ARBA00023125"/>
    </source>
</evidence>
<dbReference type="Gene3D" id="3.40.50.300">
    <property type="entry name" value="P-loop containing nucleotide triphosphate hydrolases"/>
    <property type="match status" value="1"/>
</dbReference>
<accession>W0DSG7</accession>
<feature type="domain" description="RecF/RecN/SMC N-terminal" evidence="7">
    <location>
        <begin position="5"/>
        <end position="337"/>
    </location>
</feature>
<comment type="similarity">
    <text evidence="6">Belongs to the RecF family.</text>
</comment>
<dbReference type="AlphaFoldDB" id="W0DSG7"/>
<feature type="binding site" evidence="6">
    <location>
        <begin position="29"/>
        <end position="36"/>
    </location>
    <ligand>
        <name>ATP</name>
        <dbReference type="ChEBI" id="CHEBI:30616"/>
    </ligand>
</feature>
<evidence type="ECO:0000256" key="6">
    <source>
        <dbReference type="HAMAP-Rule" id="MF_00365"/>
    </source>
</evidence>
<dbReference type="InterPro" id="IPR042174">
    <property type="entry name" value="RecF_2"/>
</dbReference>
<keyword evidence="2 6" id="KW-0235">DNA replication</keyword>
<dbReference type="GO" id="GO:0005524">
    <property type="term" value="F:ATP binding"/>
    <property type="evidence" value="ECO:0007669"/>
    <property type="project" value="UniProtKB-UniRule"/>
</dbReference>
<protein>
    <recommendedName>
        <fullName evidence="6">DNA replication and repair protein RecF</fullName>
    </recommendedName>
</protein>